<dbReference type="InterPro" id="IPR036390">
    <property type="entry name" value="WH_DNA-bd_sf"/>
</dbReference>
<dbReference type="PANTHER" id="PTHR30185:SF18">
    <property type="entry name" value="TRANSCRIPTIONAL REGULATOR MTLR"/>
    <property type="match status" value="1"/>
</dbReference>
<dbReference type="InterPro" id="IPR036388">
    <property type="entry name" value="WH-like_DNA-bd_sf"/>
</dbReference>
<reference evidence="5 6" key="1">
    <citation type="submission" date="2020-03" db="EMBL/GenBank/DDBJ databases">
        <title>Soil Listeria distribution.</title>
        <authorList>
            <person name="Liao J."/>
            <person name="Wiedmann M."/>
        </authorList>
    </citation>
    <scope>NUCLEOTIDE SEQUENCE [LARGE SCALE GENOMIC DNA]</scope>
    <source>
        <strain evidence="5 6">FSL L7-1523</strain>
    </source>
</reference>
<dbReference type="AlphaFoldDB" id="A0A841Z8Z0"/>
<protein>
    <submittedName>
        <fullName evidence="5">HTH domain-containing protein</fullName>
    </submittedName>
</protein>
<keyword evidence="2" id="KW-0804">Transcription</keyword>
<dbReference type="Proteomes" id="UP000564536">
    <property type="component" value="Unassembled WGS sequence"/>
</dbReference>
<dbReference type="Gene3D" id="1.10.10.10">
    <property type="entry name" value="Winged helix-like DNA-binding domain superfamily/Winged helix DNA-binding domain"/>
    <property type="match status" value="2"/>
</dbReference>
<evidence type="ECO:0000256" key="2">
    <source>
        <dbReference type="ARBA" id="ARBA00023163"/>
    </source>
</evidence>
<evidence type="ECO:0000256" key="1">
    <source>
        <dbReference type="ARBA" id="ARBA00023015"/>
    </source>
</evidence>
<proteinExistence type="predicted"/>
<feature type="domain" description="Helix-turn-helix type 11" evidence="4">
    <location>
        <begin position="39"/>
        <end position="79"/>
    </location>
</feature>
<dbReference type="Pfam" id="PF05043">
    <property type="entry name" value="Mga"/>
    <property type="match status" value="1"/>
</dbReference>
<comment type="caution">
    <text evidence="5">The sequence shown here is derived from an EMBL/GenBank/DDBJ whole genome shotgun (WGS) entry which is preliminary data.</text>
</comment>
<evidence type="ECO:0000313" key="6">
    <source>
        <dbReference type="Proteomes" id="UP000564536"/>
    </source>
</evidence>
<evidence type="ECO:0000313" key="5">
    <source>
        <dbReference type="EMBL" id="MBC1501658.1"/>
    </source>
</evidence>
<accession>A0A841Z8Z0</accession>
<dbReference type="InterPro" id="IPR013196">
    <property type="entry name" value="HTH_11"/>
</dbReference>
<dbReference type="InterPro" id="IPR007737">
    <property type="entry name" value="Mga_HTH"/>
</dbReference>
<dbReference type="EMBL" id="JAARRL010000026">
    <property type="protein sequence ID" value="MBC1501658.1"/>
    <property type="molecule type" value="Genomic_DNA"/>
</dbReference>
<name>A0A841Z8Z0_9LIST</name>
<organism evidence="5 6">
    <name type="scientific">Listeria weihenstephanensis</name>
    <dbReference type="NCBI Taxonomy" id="1006155"/>
    <lineage>
        <taxon>Bacteria</taxon>
        <taxon>Bacillati</taxon>
        <taxon>Bacillota</taxon>
        <taxon>Bacilli</taxon>
        <taxon>Bacillales</taxon>
        <taxon>Listeriaceae</taxon>
        <taxon>Listeria</taxon>
    </lineage>
</organism>
<gene>
    <name evidence="5" type="ORF">HB943_13710</name>
</gene>
<evidence type="ECO:0000259" key="4">
    <source>
        <dbReference type="Pfam" id="PF08279"/>
    </source>
</evidence>
<evidence type="ECO:0000259" key="3">
    <source>
        <dbReference type="Pfam" id="PF05043"/>
    </source>
</evidence>
<sequence>MSSGYNEVQAHMDFCMYFYGGVTMNHFFLQLIAEKKVRRQIKVLQKIYDAKFPLTVDEIAEDLDISKRTLSRDIKDIEHSFPEQEVLELNTVYGYSISHSHYVDDLIVRISEESPLLLIVNGVFREEVKSIDEWADELFISTSTLQRYLTYLKNLLKEFKLELTLTPIAFLGEEVNIRHFFFNFFYSMNDISTISHPTEAEYEFHIKVLAEYDGITMRSNYSQYRRGMYWLMVVNTRIKQGHFVKINPELKKVQKQMETYQVLDKVVESLLPIMTVDSLSEDEMVYIDLLTLDIFVYLEDRVTSGFHSKAEMDAVDDFLAKSFQVLGIDEVDASDLRIFISYFRNQILLSKLTPLFQKNVYEVNQFIKGGHTALFYKWVDLLQNDPIRKVANIEYIEDVAVNLTMFTHCMAYNNRFKERERHILFTFDGPNAYLNYLATLVEKFNIKNVQITLLTNYHVTNELVKERQVDVVVCNYKDDNEVLDCEVYKAERVPTENDWEQIRNIIFMDEII</sequence>
<dbReference type="SUPFAM" id="SSF46785">
    <property type="entry name" value="Winged helix' DNA-binding domain"/>
    <property type="match status" value="1"/>
</dbReference>
<dbReference type="InterPro" id="IPR050661">
    <property type="entry name" value="BglG_antiterminators"/>
</dbReference>
<dbReference type="PANTHER" id="PTHR30185">
    <property type="entry name" value="CRYPTIC BETA-GLUCOSIDE BGL OPERON ANTITERMINATOR"/>
    <property type="match status" value="1"/>
</dbReference>
<keyword evidence="1" id="KW-0805">Transcription regulation</keyword>
<dbReference type="Pfam" id="PF08279">
    <property type="entry name" value="HTH_11"/>
    <property type="match status" value="1"/>
</dbReference>
<feature type="domain" description="Mga helix-turn-helix" evidence="3">
    <location>
        <begin position="105"/>
        <end position="185"/>
    </location>
</feature>